<dbReference type="EC" id="1.1.1.1" evidence="3"/>
<dbReference type="Pfam" id="PF00107">
    <property type="entry name" value="ADH_zinc_N"/>
    <property type="match status" value="1"/>
</dbReference>
<dbReference type="GO" id="GO:0005737">
    <property type="term" value="C:cytoplasm"/>
    <property type="evidence" value="ECO:0007669"/>
    <property type="project" value="TreeGrafter"/>
</dbReference>
<keyword evidence="4" id="KW-0479">Metal-binding</keyword>
<comment type="catalytic activity">
    <reaction evidence="7">
        <text>a secondary alcohol + NAD(+) = a ketone + NADH + H(+)</text>
        <dbReference type="Rhea" id="RHEA:10740"/>
        <dbReference type="ChEBI" id="CHEBI:15378"/>
        <dbReference type="ChEBI" id="CHEBI:17087"/>
        <dbReference type="ChEBI" id="CHEBI:35681"/>
        <dbReference type="ChEBI" id="CHEBI:57540"/>
        <dbReference type="ChEBI" id="CHEBI:57945"/>
        <dbReference type="EC" id="1.1.1.1"/>
    </reaction>
</comment>
<evidence type="ECO:0000256" key="1">
    <source>
        <dbReference type="ARBA" id="ARBA00001947"/>
    </source>
</evidence>
<evidence type="ECO:0000256" key="5">
    <source>
        <dbReference type="ARBA" id="ARBA00022833"/>
    </source>
</evidence>
<sequence length="338" mass="33948">MRAVVLERFGEPSALVAAEAPRPQRAAGELLVSVRACGVCGHDLLARRGALGTALPQVLGHEVAGEVLEGDEDGRFAPGDRVVLNQRMSCGKCAVCRSGATNRCVRGAGFYGDDLPGGYAEVIRAAPSNTVALPDALSFVQAAALPCGICTGLHALGRLGVQAGDTVLVTGAGGGVGLHAVALAHRTGARAIGVVRRAGKAAVVRDAGAETVIVNDDGDFSRAVRDAAGGGVDAVVECVGAPTLAGSLRALRAGGRVALVGNVDPEAVALHLGLVILKELELLGSSHATVAELSDAVGLVAAGEIAPHVSHTFPLADAAQAHALIERGEATGRVVLEV</sequence>
<comment type="catalytic activity">
    <reaction evidence="8">
        <text>a primary alcohol + NAD(+) = an aldehyde + NADH + H(+)</text>
        <dbReference type="Rhea" id="RHEA:10736"/>
        <dbReference type="ChEBI" id="CHEBI:15378"/>
        <dbReference type="ChEBI" id="CHEBI:15734"/>
        <dbReference type="ChEBI" id="CHEBI:17478"/>
        <dbReference type="ChEBI" id="CHEBI:57540"/>
        <dbReference type="ChEBI" id="CHEBI:57945"/>
        <dbReference type="EC" id="1.1.1.1"/>
    </reaction>
</comment>
<name>A0A5B8UAT2_9ACTN</name>
<dbReference type="InterPro" id="IPR013149">
    <property type="entry name" value="ADH-like_C"/>
</dbReference>
<dbReference type="InterPro" id="IPR020843">
    <property type="entry name" value="ER"/>
</dbReference>
<dbReference type="InterPro" id="IPR036291">
    <property type="entry name" value="NAD(P)-bd_dom_sf"/>
</dbReference>
<accession>A0A5B8UAT2</accession>
<feature type="domain" description="Enoyl reductase (ER)" evidence="9">
    <location>
        <begin position="10"/>
        <end position="336"/>
    </location>
</feature>
<evidence type="ECO:0000313" key="11">
    <source>
        <dbReference type="Proteomes" id="UP000321805"/>
    </source>
</evidence>
<dbReference type="EMBL" id="CP042430">
    <property type="protein sequence ID" value="QEC49721.1"/>
    <property type="molecule type" value="Genomic_DNA"/>
</dbReference>
<protein>
    <recommendedName>
        <fullName evidence="3">alcohol dehydrogenase</fullName>
        <ecNumber evidence="3">1.1.1.1</ecNumber>
    </recommendedName>
</protein>
<dbReference type="SUPFAM" id="SSF50129">
    <property type="entry name" value="GroES-like"/>
    <property type="match status" value="1"/>
</dbReference>
<dbReference type="GO" id="GO:0046872">
    <property type="term" value="F:metal ion binding"/>
    <property type="evidence" value="ECO:0007669"/>
    <property type="project" value="UniProtKB-KW"/>
</dbReference>
<evidence type="ECO:0000256" key="3">
    <source>
        <dbReference type="ARBA" id="ARBA00013190"/>
    </source>
</evidence>
<dbReference type="SUPFAM" id="SSF51735">
    <property type="entry name" value="NAD(P)-binding Rossmann-fold domains"/>
    <property type="match status" value="1"/>
</dbReference>
<dbReference type="Proteomes" id="UP000321805">
    <property type="component" value="Chromosome"/>
</dbReference>
<dbReference type="PANTHER" id="PTHR42940">
    <property type="entry name" value="ALCOHOL DEHYDROGENASE 1-RELATED"/>
    <property type="match status" value="1"/>
</dbReference>
<evidence type="ECO:0000313" key="10">
    <source>
        <dbReference type="EMBL" id="QEC49721.1"/>
    </source>
</evidence>
<dbReference type="Pfam" id="PF08240">
    <property type="entry name" value="ADH_N"/>
    <property type="match status" value="1"/>
</dbReference>
<proteinExistence type="inferred from homology"/>
<evidence type="ECO:0000256" key="4">
    <source>
        <dbReference type="ARBA" id="ARBA00022723"/>
    </source>
</evidence>
<reference evidence="10 11" key="1">
    <citation type="journal article" date="2018" name="J. Microbiol.">
        <title>Baekduia soli gen. nov., sp. nov., a novel bacterium isolated from the soil of Baekdu Mountain and proposal of a novel family name, Baekduiaceae fam. nov.</title>
        <authorList>
            <person name="An D.S."/>
            <person name="Siddiqi M.Z."/>
            <person name="Kim K.H."/>
            <person name="Yu H.S."/>
            <person name="Im W.T."/>
        </authorList>
    </citation>
    <scope>NUCLEOTIDE SEQUENCE [LARGE SCALE GENOMIC DNA]</scope>
    <source>
        <strain evidence="10 11">BR7-21</strain>
    </source>
</reference>
<keyword evidence="5" id="KW-0862">Zinc</keyword>
<comment type="similarity">
    <text evidence="2">Belongs to the zinc-containing alcohol dehydrogenase family.</text>
</comment>
<dbReference type="OrthoDB" id="3567264at2"/>
<evidence type="ECO:0000256" key="2">
    <source>
        <dbReference type="ARBA" id="ARBA00008072"/>
    </source>
</evidence>
<comment type="cofactor">
    <cofactor evidence="1">
        <name>Zn(2+)</name>
        <dbReference type="ChEBI" id="CHEBI:29105"/>
    </cofactor>
</comment>
<evidence type="ECO:0000256" key="6">
    <source>
        <dbReference type="ARBA" id="ARBA00023002"/>
    </source>
</evidence>
<gene>
    <name evidence="10" type="ORF">FSW04_20500</name>
</gene>
<dbReference type="KEGG" id="bsol:FSW04_20500"/>
<evidence type="ECO:0000259" key="9">
    <source>
        <dbReference type="SMART" id="SM00829"/>
    </source>
</evidence>
<dbReference type="InterPro" id="IPR013154">
    <property type="entry name" value="ADH-like_N"/>
</dbReference>
<keyword evidence="11" id="KW-1185">Reference proteome</keyword>
<organism evidence="10 11">
    <name type="scientific">Baekduia soli</name>
    <dbReference type="NCBI Taxonomy" id="496014"/>
    <lineage>
        <taxon>Bacteria</taxon>
        <taxon>Bacillati</taxon>
        <taxon>Actinomycetota</taxon>
        <taxon>Thermoleophilia</taxon>
        <taxon>Solirubrobacterales</taxon>
        <taxon>Baekduiaceae</taxon>
        <taxon>Baekduia</taxon>
    </lineage>
</organism>
<dbReference type="SMART" id="SM00829">
    <property type="entry name" value="PKS_ER"/>
    <property type="match status" value="1"/>
</dbReference>
<dbReference type="PANTHER" id="PTHR42940:SF8">
    <property type="entry name" value="VACUOLAR PROTEIN SORTING-ASSOCIATED PROTEIN 11"/>
    <property type="match status" value="1"/>
</dbReference>
<evidence type="ECO:0000256" key="7">
    <source>
        <dbReference type="ARBA" id="ARBA00049164"/>
    </source>
</evidence>
<keyword evidence="6" id="KW-0560">Oxidoreductase</keyword>
<dbReference type="Gene3D" id="3.90.180.10">
    <property type="entry name" value="Medium-chain alcohol dehydrogenases, catalytic domain"/>
    <property type="match status" value="1"/>
</dbReference>
<dbReference type="AlphaFoldDB" id="A0A5B8UAT2"/>
<dbReference type="GO" id="GO:0004022">
    <property type="term" value="F:alcohol dehydrogenase (NAD+) activity"/>
    <property type="evidence" value="ECO:0007669"/>
    <property type="project" value="UniProtKB-EC"/>
</dbReference>
<dbReference type="RefSeq" id="WP_146922086.1">
    <property type="nucleotide sequence ID" value="NZ_CP042430.1"/>
</dbReference>
<dbReference type="InterPro" id="IPR011032">
    <property type="entry name" value="GroES-like_sf"/>
</dbReference>
<evidence type="ECO:0000256" key="8">
    <source>
        <dbReference type="ARBA" id="ARBA00049243"/>
    </source>
</evidence>